<name>A0AB33Z513_9GAMM</name>
<dbReference type="Pfam" id="PF00175">
    <property type="entry name" value="NAD_binding_1"/>
    <property type="match status" value="1"/>
</dbReference>
<dbReference type="EMBL" id="ASHL01000001">
    <property type="protein sequence ID" value="EPD14320.1"/>
    <property type="molecule type" value="Genomic_DNA"/>
</dbReference>
<dbReference type="PANTHER" id="PTHR47354:SF5">
    <property type="entry name" value="PROTEIN RFBI"/>
    <property type="match status" value="1"/>
</dbReference>
<evidence type="ECO:0000313" key="3">
    <source>
        <dbReference type="Proteomes" id="UP000015462"/>
    </source>
</evidence>
<feature type="domain" description="FAD-binding FR-type" evidence="1">
    <location>
        <begin position="1"/>
        <end position="102"/>
    </location>
</feature>
<dbReference type="Gene3D" id="3.40.50.80">
    <property type="entry name" value="Nucleotide-binding domain of ferredoxin-NADP reductase (FNR) module"/>
    <property type="match status" value="1"/>
</dbReference>
<gene>
    <name evidence="2" type="ORF">L196_02445</name>
</gene>
<dbReference type="AlphaFoldDB" id="A0AB33Z513"/>
<dbReference type="SUPFAM" id="SSF52343">
    <property type="entry name" value="Ferredoxin reductase-like, C-terminal NADP-linked domain"/>
    <property type="match status" value="1"/>
</dbReference>
<proteinExistence type="predicted"/>
<dbReference type="PRINTS" id="PR00410">
    <property type="entry name" value="PHEHYDRXLASE"/>
</dbReference>
<dbReference type="InterPro" id="IPR001433">
    <property type="entry name" value="OxRdtase_FAD/NAD-bd"/>
</dbReference>
<dbReference type="Gene3D" id="2.40.30.10">
    <property type="entry name" value="Translation factors"/>
    <property type="match status" value="1"/>
</dbReference>
<dbReference type="InterPro" id="IPR017927">
    <property type="entry name" value="FAD-bd_FR_type"/>
</dbReference>
<evidence type="ECO:0000259" key="1">
    <source>
        <dbReference type="PROSITE" id="PS51384"/>
    </source>
</evidence>
<comment type="caution">
    <text evidence="2">The sequence shown here is derived from an EMBL/GenBank/DDBJ whole genome shotgun (WGS) entry which is preliminary data.</text>
</comment>
<dbReference type="PROSITE" id="PS51384">
    <property type="entry name" value="FAD_FR"/>
    <property type="match status" value="1"/>
</dbReference>
<dbReference type="InterPro" id="IPR050415">
    <property type="entry name" value="MRET"/>
</dbReference>
<dbReference type="GO" id="GO:0016491">
    <property type="term" value="F:oxidoreductase activity"/>
    <property type="evidence" value="ECO:0007669"/>
    <property type="project" value="InterPro"/>
</dbReference>
<evidence type="ECO:0000313" key="2">
    <source>
        <dbReference type="EMBL" id="EPD14320.1"/>
    </source>
</evidence>
<dbReference type="PANTHER" id="PTHR47354">
    <property type="entry name" value="NADH OXIDOREDUCTASE HCR"/>
    <property type="match status" value="1"/>
</dbReference>
<reference evidence="2 3" key="1">
    <citation type="journal article" date="2013" name="Genome Announc.">
        <title>Genome Sequence of the Pyrene- and Fluoranthene-Degrading Bacterium Cycloclasticus sp. Strain PY97M.</title>
        <authorList>
            <person name="Cui Z."/>
            <person name="Xu G."/>
            <person name="Li Q."/>
            <person name="Gao W."/>
            <person name="Zheng L."/>
        </authorList>
    </citation>
    <scope>NUCLEOTIDE SEQUENCE [LARGE SCALE GENOMIC DNA]</scope>
    <source>
        <strain evidence="2 3">PY97M</strain>
    </source>
</reference>
<dbReference type="InterPro" id="IPR008333">
    <property type="entry name" value="Cbr1-like_FAD-bd_dom"/>
</dbReference>
<dbReference type="InterPro" id="IPR039261">
    <property type="entry name" value="FNR_nucleotide-bd"/>
</dbReference>
<protein>
    <submittedName>
        <fullName evidence="2">NADH:ubiquinone oxidoreductase, na translocating, f subunit</fullName>
    </submittedName>
</protein>
<dbReference type="InterPro" id="IPR017938">
    <property type="entry name" value="Riboflavin_synthase-like_b-brl"/>
</dbReference>
<organism evidence="2 3">
    <name type="scientific">Cycloclasticus pugetii</name>
    <dbReference type="NCBI Taxonomy" id="34068"/>
    <lineage>
        <taxon>Bacteria</taxon>
        <taxon>Pseudomonadati</taxon>
        <taxon>Pseudomonadota</taxon>
        <taxon>Gammaproteobacteria</taxon>
        <taxon>Thiotrichales</taxon>
        <taxon>Piscirickettsiaceae</taxon>
        <taxon>Cycloclasticus</taxon>
    </lineage>
</organism>
<dbReference type="Proteomes" id="UP000015462">
    <property type="component" value="Unassembled WGS sequence"/>
</dbReference>
<accession>A0AB33Z513</accession>
<dbReference type="RefSeq" id="WP_016389832.1">
    <property type="nucleotide sequence ID" value="NZ_KE646805.1"/>
</dbReference>
<sequence length="239" mass="26673">MEVTHKGQVVYSGFVSKGIILLRIELLEPKSLEFKAGQYLAVLLPNLDKASYYSIASSPNKKGEVELLVKEDKLGTGAAYLYSLKAGDVVQLHMPMGDAYLREDSKRNLIFVAGASGASYIRSMIHYLDETDQLANREVHYFLGCREESELLESDFMQALAEKYSGFHYHPALSHQEDWEGHTGLITEVVDRLTPNDLSEWQVYSAGSPAMVKAVADELIANKNLKPSAFFSDLYTPEV</sequence>
<dbReference type="SUPFAM" id="SSF63380">
    <property type="entry name" value="Riboflavin synthase domain-like"/>
    <property type="match status" value="1"/>
</dbReference>
<dbReference type="Pfam" id="PF00970">
    <property type="entry name" value="FAD_binding_6"/>
    <property type="match status" value="1"/>
</dbReference>
<keyword evidence="3" id="KW-1185">Reference proteome</keyword>